<protein>
    <submittedName>
        <fullName evidence="7">Betaine-aldehyde dehydrogenase</fullName>
    </submittedName>
</protein>
<comment type="similarity">
    <text evidence="1 5">Belongs to the aldehyde dehydrogenase family.</text>
</comment>
<evidence type="ECO:0000256" key="3">
    <source>
        <dbReference type="ARBA" id="ARBA00023027"/>
    </source>
</evidence>
<feature type="domain" description="Aldehyde dehydrogenase" evidence="6">
    <location>
        <begin position="39"/>
        <end position="493"/>
    </location>
</feature>
<dbReference type="FunFam" id="3.40.605.10:FF:000007">
    <property type="entry name" value="NAD/NADP-dependent betaine aldehyde dehydrogenase"/>
    <property type="match status" value="1"/>
</dbReference>
<evidence type="ECO:0000313" key="8">
    <source>
        <dbReference type="Proteomes" id="UP000286931"/>
    </source>
</evidence>
<evidence type="ECO:0000256" key="2">
    <source>
        <dbReference type="ARBA" id="ARBA00023002"/>
    </source>
</evidence>
<name>A0A401YXQ9_9ACTN</name>
<keyword evidence="3" id="KW-0520">NAD</keyword>
<dbReference type="PANTHER" id="PTHR43720">
    <property type="entry name" value="2-AMINOMUCONIC SEMIALDEHYDE DEHYDROGENASE"/>
    <property type="match status" value="1"/>
</dbReference>
<dbReference type="GO" id="GO:0016620">
    <property type="term" value="F:oxidoreductase activity, acting on the aldehyde or oxo group of donors, NAD or NADP as acceptor"/>
    <property type="evidence" value="ECO:0007669"/>
    <property type="project" value="InterPro"/>
</dbReference>
<evidence type="ECO:0000259" key="6">
    <source>
        <dbReference type="Pfam" id="PF00171"/>
    </source>
</evidence>
<proteinExistence type="inferred from homology"/>
<dbReference type="InterPro" id="IPR016161">
    <property type="entry name" value="Ald_DH/histidinol_DH"/>
</dbReference>
<dbReference type="Pfam" id="PF00171">
    <property type="entry name" value="Aldedh"/>
    <property type="match status" value="1"/>
</dbReference>
<keyword evidence="2 5" id="KW-0560">Oxidoreductase</keyword>
<gene>
    <name evidence="7" type="primary">betB_3</name>
    <name evidence="7" type="ORF">EHYA_07103</name>
</gene>
<evidence type="ECO:0000256" key="4">
    <source>
        <dbReference type="PROSITE-ProRule" id="PRU10007"/>
    </source>
</evidence>
<accession>A0A401YXQ9</accession>
<dbReference type="AlphaFoldDB" id="A0A401YXQ9"/>
<dbReference type="InterPro" id="IPR029510">
    <property type="entry name" value="Ald_DH_CS_GLU"/>
</dbReference>
<evidence type="ECO:0000256" key="5">
    <source>
        <dbReference type="RuleBase" id="RU003345"/>
    </source>
</evidence>
<dbReference type="CDD" id="cd07093">
    <property type="entry name" value="ALDH_F8_HMSADH"/>
    <property type="match status" value="1"/>
</dbReference>
<dbReference type="Gene3D" id="3.40.309.10">
    <property type="entry name" value="Aldehyde Dehydrogenase, Chain A, domain 2"/>
    <property type="match status" value="1"/>
</dbReference>
<dbReference type="InterPro" id="IPR016160">
    <property type="entry name" value="Ald_DH_CS_CYS"/>
</dbReference>
<sequence length="500" mass="52305">MATATVTAAKGSAMARSVVGKAVRPAHYVAGEFRSVGAARFPLVNPVDGAVVGEVPEADRETVDAAVAAARAALAAWGGSSVEVRAAALRRIADGVEARFDEFVDAEVADTGKPRDLAASVDIPRAIGNFRAYADLLYGRPERAHSTAVPGWSGGTGQALNYSVRRPLGVVAIVSPWNLPLLLLTWKVAPALAAGNTVVAKPSEETPSTATLLAEVIHEVGLPVGTFNLIHGHGAGAAGEFLTAHPDVDAIAFTGESATGTAIMRVAAEHITPVSFELGGKNPAIVFADADFEQAVAGTLRSAFTHSGQICLCTERVYVERSIHADFVAELGRGARALTGYGPMISAAHRDKVLSYYRLAVEEGATVVAGGGVPAFGDERDRGFHVEPTVLTGLSQGARTVREEVFGPICHVAPFDTEDEAVALANDSPYGLAATVWTRDLSRAHRVAPRVAAGIVWVNCWNLRDLRTPFGGIKASGIGREGGEYSLDFFSEPVNICIAI</sequence>
<keyword evidence="8" id="KW-1185">Reference proteome</keyword>
<dbReference type="PROSITE" id="PS00687">
    <property type="entry name" value="ALDEHYDE_DEHYDR_GLU"/>
    <property type="match status" value="1"/>
</dbReference>
<dbReference type="PROSITE" id="PS00070">
    <property type="entry name" value="ALDEHYDE_DEHYDR_CYS"/>
    <property type="match status" value="1"/>
</dbReference>
<dbReference type="InterPro" id="IPR016163">
    <property type="entry name" value="Ald_DH_C"/>
</dbReference>
<evidence type="ECO:0000313" key="7">
    <source>
        <dbReference type="EMBL" id="GCD99383.1"/>
    </source>
</evidence>
<feature type="active site" evidence="4">
    <location>
        <position position="277"/>
    </location>
</feature>
<dbReference type="InterPro" id="IPR015590">
    <property type="entry name" value="Aldehyde_DH_dom"/>
</dbReference>
<dbReference type="InterPro" id="IPR016162">
    <property type="entry name" value="Ald_DH_N"/>
</dbReference>
<dbReference type="Gene3D" id="3.40.605.10">
    <property type="entry name" value="Aldehyde Dehydrogenase, Chain A, domain 1"/>
    <property type="match status" value="1"/>
</dbReference>
<organism evidence="7 8">
    <name type="scientific">Embleya hyalina</name>
    <dbReference type="NCBI Taxonomy" id="516124"/>
    <lineage>
        <taxon>Bacteria</taxon>
        <taxon>Bacillati</taxon>
        <taxon>Actinomycetota</taxon>
        <taxon>Actinomycetes</taxon>
        <taxon>Kitasatosporales</taxon>
        <taxon>Streptomycetaceae</taxon>
        <taxon>Embleya</taxon>
    </lineage>
</organism>
<dbReference type="SUPFAM" id="SSF53720">
    <property type="entry name" value="ALDH-like"/>
    <property type="match status" value="1"/>
</dbReference>
<evidence type="ECO:0000256" key="1">
    <source>
        <dbReference type="ARBA" id="ARBA00009986"/>
    </source>
</evidence>
<dbReference type="EMBL" id="BIFH01000032">
    <property type="protein sequence ID" value="GCD99383.1"/>
    <property type="molecule type" value="Genomic_DNA"/>
</dbReference>
<dbReference type="PANTHER" id="PTHR43720:SF2">
    <property type="entry name" value="2-AMINOMUCONIC SEMIALDEHYDE DEHYDROGENASE"/>
    <property type="match status" value="1"/>
</dbReference>
<dbReference type="InterPro" id="IPR017628">
    <property type="entry name" value="OHmuconic_semiald_DH"/>
</dbReference>
<dbReference type="Proteomes" id="UP000286931">
    <property type="component" value="Unassembled WGS sequence"/>
</dbReference>
<reference evidence="7 8" key="1">
    <citation type="submission" date="2018-12" db="EMBL/GenBank/DDBJ databases">
        <title>Draft genome sequence of Embleya hyalina NBRC 13850T.</title>
        <authorList>
            <person name="Komaki H."/>
            <person name="Hosoyama A."/>
            <person name="Kimura A."/>
            <person name="Ichikawa N."/>
            <person name="Tamura T."/>
        </authorList>
    </citation>
    <scope>NUCLEOTIDE SEQUENCE [LARGE SCALE GENOMIC DNA]</scope>
    <source>
        <strain evidence="7 8">NBRC 13850</strain>
    </source>
</reference>
<comment type="caution">
    <text evidence="7">The sequence shown here is derived from an EMBL/GenBank/DDBJ whole genome shotgun (WGS) entry which is preliminary data.</text>
</comment>
<dbReference type="NCBIfam" id="TIGR03216">
    <property type="entry name" value="OH_muco_semi_DH"/>
    <property type="match status" value="1"/>
</dbReference>